<organism evidence="4 5">
    <name type="scientific">[Myrmecia] bisecta</name>
    <dbReference type="NCBI Taxonomy" id="41462"/>
    <lineage>
        <taxon>Eukaryota</taxon>
        <taxon>Viridiplantae</taxon>
        <taxon>Chlorophyta</taxon>
        <taxon>core chlorophytes</taxon>
        <taxon>Trebouxiophyceae</taxon>
        <taxon>Trebouxiales</taxon>
        <taxon>Trebouxiaceae</taxon>
        <taxon>Myrmecia</taxon>
    </lineage>
</organism>
<accession>A0AAW1Q4C7</accession>
<feature type="compositionally biased region" description="Basic and acidic residues" evidence="1">
    <location>
        <begin position="477"/>
        <end position="489"/>
    </location>
</feature>
<evidence type="ECO:0008006" key="6">
    <source>
        <dbReference type="Google" id="ProtNLM"/>
    </source>
</evidence>
<evidence type="ECO:0000259" key="3">
    <source>
        <dbReference type="Pfam" id="PF14688"/>
    </source>
</evidence>
<evidence type="ECO:0000256" key="1">
    <source>
        <dbReference type="SAM" id="MobiDB-lite"/>
    </source>
</evidence>
<feature type="domain" description="DUF4461" evidence="3">
    <location>
        <begin position="323"/>
        <end position="455"/>
    </location>
</feature>
<dbReference type="EMBL" id="JALJOR010000005">
    <property type="protein sequence ID" value="KAK9817188.1"/>
    <property type="molecule type" value="Genomic_DNA"/>
</dbReference>
<dbReference type="PANTHER" id="PTHR31596:SF1">
    <property type="entry name" value="T-CELL ACTIVATION INHIBITOR, MITOCHONDRIAL"/>
    <property type="match status" value="1"/>
</dbReference>
<feature type="domain" description="DUF4460" evidence="2">
    <location>
        <begin position="4"/>
        <end position="62"/>
    </location>
</feature>
<protein>
    <recommendedName>
        <fullName evidence="6">DUF4460 domain-containing protein</fullName>
    </recommendedName>
</protein>
<evidence type="ECO:0000313" key="5">
    <source>
        <dbReference type="Proteomes" id="UP001489004"/>
    </source>
</evidence>
<dbReference type="AlphaFoldDB" id="A0AAW1Q4C7"/>
<evidence type="ECO:0000313" key="4">
    <source>
        <dbReference type="EMBL" id="KAK9817188.1"/>
    </source>
</evidence>
<feature type="region of interest" description="Disordered" evidence="1">
    <location>
        <begin position="471"/>
        <end position="511"/>
    </location>
</feature>
<proteinExistence type="predicted"/>
<dbReference type="Pfam" id="PF14688">
    <property type="entry name" value="DUF4461"/>
    <property type="match status" value="1"/>
</dbReference>
<reference evidence="4 5" key="1">
    <citation type="journal article" date="2024" name="Nat. Commun.">
        <title>Phylogenomics reveals the evolutionary origins of lichenization in chlorophyte algae.</title>
        <authorList>
            <person name="Puginier C."/>
            <person name="Libourel C."/>
            <person name="Otte J."/>
            <person name="Skaloud P."/>
            <person name="Haon M."/>
            <person name="Grisel S."/>
            <person name="Petersen M."/>
            <person name="Berrin J.G."/>
            <person name="Delaux P.M."/>
            <person name="Dal Grande F."/>
            <person name="Keller J."/>
        </authorList>
    </citation>
    <scope>NUCLEOTIDE SEQUENCE [LARGE SCALE GENOMIC DNA]</scope>
    <source>
        <strain evidence="4 5">SAG 2043</strain>
    </source>
</reference>
<dbReference type="InterPro" id="IPR028031">
    <property type="entry name" value="DUF4460"/>
</dbReference>
<keyword evidence="5" id="KW-1185">Reference proteome</keyword>
<feature type="region of interest" description="Disordered" evidence="1">
    <location>
        <begin position="573"/>
        <end position="601"/>
    </location>
</feature>
<evidence type="ECO:0000259" key="2">
    <source>
        <dbReference type="Pfam" id="PF14687"/>
    </source>
</evidence>
<gene>
    <name evidence="4" type="ORF">WJX72_010816</name>
</gene>
<comment type="caution">
    <text evidence="4">The sequence shown here is derived from an EMBL/GenBank/DDBJ whole genome shotgun (WGS) entry which is preliminary data.</text>
</comment>
<dbReference type="PANTHER" id="PTHR31596">
    <property type="entry name" value="T-CELL ACTIVATION INHIBITOR, MITOCHONDRIAL"/>
    <property type="match status" value="1"/>
</dbReference>
<dbReference type="InterPro" id="IPR027986">
    <property type="entry name" value="TCAIM"/>
</dbReference>
<dbReference type="Pfam" id="PF14687">
    <property type="entry name" value="DUF4460"/>
    <property type="match status" value="1"/>
</dbReference>
<sequence length="653" mass="71933">MNADEKKFIKAVVRRVHPDLFAAHPFERNRNSESLKLLNNYVDELTRGGFTSSASVEFWVKEDGGLLTKIQAELPAYGSLGPLFYAFGLISSEELRSGIGTYERGEDNRSFLHWLSETVAEAVRTADQHELLKKDIRGLRASIEDRFTLAAIQVGGEFAVSTAEQKRQIEALKVLDTCLMALCADLPLMFEGLNIRLYHPYSCPFDTYEFLDDDGGFNTRTGLMQSYVADDGCLHIVADRAHIQEAVISLDLERARILTRLSLFWVRRVRDLTPPLKELLGVDHVWCDSRTEQSSQKFVLWAGSILEHRYDFEAALYGQRFSFSVLVHSDTSSPMVDFLSSSSVLQVRSDCPPARLLEFMCSESGDAANQAAQAVQCTNAEEEELLERVRAALNAKHVIRVCSSYEQDKVMQAAHRLLENADAIRAAVDLSGASIAIDDCYELWDSGFISIPYDFRVQELQPELQKLLGSHAPSDCAHTHPSQDGRDRADDPEDLPGGSHLHEGHHSAAAEAHHVAMEAAYRYAEGLDQQGGVFRPAATDGMGAGPMHGSAAASAQYDDHILRDVGSFATHAAAGSPAQSGYSGSEFDKEYDPYGTYEPDPQIDVHSLGASKSSSGRRGFSTHGAYNQSPGRVVGYATILARQRVIILGPVIL</sequence>
<dbReference type="InterPro" id="IPR027989">
    <property type="entry name" value="DUF4461"/>
</dbReference>
<dbReference type="GO" id="GO:0005739">
    <property type="term" value="C:mitochondrion"/>
    <property type="evidence" value="ECO:0007669"/>
    <property type="project" value="TreeGrafter"/>
</dbReference>
<feature type="compositionally biased region" description="Basic and acidic residues" evidence="1">
    <location>
        <begin position="500"/>
        <end position="511"/>
    </location>
</feature>
<name>A0AAW1Q4C7_9CHLO</name>
<dbReference type="Proteomes" id="UP001489004">
    <property type="component" value="Unassembled WGS sequence"/>
</dbReference>